<evidence type="ECO:0000313" key="3">
    <source>
        <dbReference type="WBParaSite" id="Hba_18420"/>
    </source>
</evidence>
<feature type="region of interest" description="Disordered" evidence="1">
    <location>
        <begin position="36"/>
        <end position="66"/>
    </location>
</feature>
<dbReference type="Gene3D" id="1.10.10.60">
    <property type="entry name" value="Homeodomain-like"/>
    <property type="match status" value="1"/>
</dbReference>
<sequence>MGRVSTLSLHERDQIKALSTTGYTVKRIADVLKRSRKPITNSLRHQEKYGTKKSSGQPSKLNERKKGKFYGLRRITRSASLEPVGLVALMLQKLRCGEFRTSVPILSDHE</sequence>
<evidence type="ECO:0000313" key="2">
    <source>
        <dbReference type="Proteomes" id="UP000095283"/>
    </source>
</evidence>
<dbReference type="AlphaFoldDB" id="A0A1I7XKW1"/>
<accession>A0A1I7XKW1</accession>
<protein>
    <submittedName>
        <fullName evidence="3">HTH_38 domain-containing protein</fullName>
    </submittedName>
</protein>
<name>A0A1I7XKW1_HETBA</name>
<organism evidence="2 3">
    <name type="scientific">Heterorhabditis bacteriophora</name>
    <name type="common">Entomopathogenic nematode worm</name>
    <dbReference type="NCBI Taxonomy" id="37862"/>
    <lineage>
        <taxon>Eukaryota</taxon>
        <taxon>Metazoa</taxon>
        <taxon>Ecdysozoa</taxon>
        <taxon>Nematoda</taxon>
        <taxon>Chromadorea</taxon>
        <taxon>Rhabditida</taxon>
        <taxon>Rhabditina</taxon>
        <taxon>Rhabditomorpha</taxon>
        <taxon>Strongyloidea</taxon>
        <taxon>Heterorhabditidae</taxon>
        <taxon>Heterorhabditis</taxon>
    </lineage>
</organism>
<keyword evidence="2" id="KW-1185">Reference proteome</keyword>
<evidence type="ECO:0000256" key="1">
    <source>
        <dbReference type="SAM" id="MobiDB-lite"/>
    </source>
</evidence>
<proteinExistence type="predicted"/>
<dbReference type="Proteomes" id="UP000095283">
    <property type="component" value="Unplaced"/>
</dbReference>
<dbReference type="WBParaSite" id="Hba_18420">
    <property type="protein sequence ID" value="Hba_18420"/>
    <property type="gene ID" value="Hba_18420"/>
</dbReference>
<reference evidence="3" key="1">
    <citation type="submission" date="2016-11" db="UniProtKB">
        <authorList>
            <consortium name="WormBaseParasite"/>
        </authorList>
    </citation>
    <scope>IDENTIFICATION</scope>
</reference>